<dbReference type="Proteomes" id="UP001239111">
    <property type="component" value="Chromosome 4"/>
</dbReference>
<evidence type="ECO:0000313" key="2">
    <source>
        <dbReference type="Proteomes" id="UP001239111"/>
    </source>
</evidence>
<name>A0ACC2NAE7_9HYME</name>
<reference evidence="1" key="1">
    <citation type="submission" date="2023-04" db="EMBL/GenBank/DDBJ databases">
        <title>A chromosome-level genome assembly of the parasitoid wasp Eretmocerus hayati.</title>
        <authorList>
            <person name="Zhong Y."/>
            <person name="Liu S."/>
            <person name="Liu Y."/>
        </authorList>
    </citation>
    <scope>NUCLEOTIDE SEQUENCE</scope>
    <source>
        <strain evidence="1">ZJU_SS_LIU_2023</strain>
    </source>
</reference>
<evidence type="ECO:0000313" key="1">
    <source>
        <dbReference type="EMBL" id="KAJ8667309.1"/>
    </source>
</evidence>
<keyword evidence="2" id="KW-1185">Reference proteome</keyword>
<dbReference type="EMBL" id="CM056744">
    <property type="protein sequence ID" value="KAJ8667309.1"/>
    <property type="molecule type" value="Genomic_DNA"/>
</dbReference>
<proteinExistence type="predicted"/>
<gene>
    <name evidence="1" type="ORF">QAD02_008971</name>
</gene>
<comment type="caution">
    <text evidence="1">The sequence shown here is derived from an EMBL/GenBank/DDBJ whole genome shotgun (WGS) entry which is preliminary data.</text>
</comment>
<sequence>MWKGAAVFLLAALAIGWHLRYVYQGSVQIPKIPEEYWGPGRSVPDTKEIKPFKINVSKEVIDDLNQRLGRTREFAKPLEGVAWTYGISSIHLKKVLGYWRKSYDWSQRQTLLNKYPQFTTKIQGLDIHFYHVKPQLPKNRNIRVLPLLMVHGWPGSVVEFQKIIPLLTQVSAERDFVFEVIAPSLPGYGFSSPASKPGLGPAQVAVVFKNLMLRLGINTFYVQGGDWGSLITSILATLFPENVIGAHSNMCFVNAPLSNFLWFIGNYIPSLVVESEHQSKMYPISEKLSWLIEESGYFHLQATKPDTVGTGLSDSPAGLAAYILEKFSTWTNPSYKLRDDGGLTEKFSLDELLDNVMVYWVTNSITTSQRLYAEGFSKAHHAHGFQSLPVSVPSACAMFPYELMYFSETLLRQRYPKMIQFTHADKGGHFAAFEEPELLAIDIFTFVNKNEQQLKEEQRIEAQQQQESDQRKA</sequence>
<organism evidence="1 2">
    <name type="scientific">Eretmocerus hayati</name>
    <dbReference type="NCBI Taxonomy" id="131215"/>
    <lineage>
        <taxon>Eukaryota</taxon>
        <taxon>Metazoa</taxon>
        <taxon>Ecdysozoa</taxon>
        <taxon>Arthropoda</taxon>
        <taxon>Hexapoda</taxon>
        <taxon>Insecta</taxon>
        <taxon>Pterygota</taxon>
        <taxon>Neoptera</taxon>
        <taxon>Endopterygota</taxon>
        <taxon>Hymenoptera</taxon>
        <taxon>Apocrita</taxon>
        <taxon>Proctotrupomorpha</taxon>
        <taxon>Chalcidoidea</taxon>
        <taxon>Aphelinidae</taxon>
        <taxon>Aphelininae</taxon>
        <taxon>Eretmocerus</taxon>
    </lineage>
</organism>
<accession>A0ACC2NAE7</accession>
<protein>
    <submittedName>
        <fullName evidence="1">Uncharacterized protein</fullName>
    </submittedName>
</protein>